<dbReference type="Gene3D" id="3.90.228.10">
    <property type="match status" value="1"/>
</dbReference>
<keyword evidence="1" id="KW-0479">Metal-binding</keyword>
<dbReference type="OrthoDB" id="9514740at2759"/>
<proteinExistence type="predicted"/>
<dbReference type="Proteomes" id="UP001153076">
    <property type="component" value="Unassembled WGS sequence"/>
</dbReference>
<feature type="region of interest" description="Disordered" evidence="2">
    <location>
        <begin position="85"/>
        <end position="106"/>
    </location>
</feature>
<evidence type="ECO:0000259" key="4">
    <source>
        <dbReference type="PROSITE" id="PS50157"/>
    </source>
</evidence>
<accession>A0A9Q1K7Q6</accession>
<dbReference type="EMBL" id="JAKOGI010000275">
    <property type="protein sequence ID" value="KAJ8437920.1"/>
    <property type="molecule type" value="Genomic_DNA"/>
</dbReference>
<keyword evidence="3" id="KW-0732">Signal</keyword>
<feature type="signal peptide" evidence="3">
    <location>
        <begin position="1"/>
        <end position="26"/>
    </location>
</feature>
<dbReference type="InterPro" id="IPR013087">
    <property type="entry name" value="Znf_C2H2_type"/>
</dbReference>
<reference evidence="5" key="1">
    <citation type="submission" date="2022-04" db="EMBL/GenBank/DDBJ databases">
        <title>Carnegiea gigantea Genome sequencing and assembly v2.</title>
        <authorList>
            <person name="Copetti D."/>
            <person name="Sanderson M.J."/>
            <person name="Burquez A."/>
            <person name="Wojciechowski M.F."/>
        </authorList>
    </citation>
    <scope>NUCLEOTIDE SEQUENCE</scope>
    <source>
        <strain evidence="5">SGP5-SGP5p</strain>
        <tissue evidence="5">Aerial part</tissue>
    </source>
</reference>
<evidence type="ECO:0000256" key="2">
    <source>
        <dbReference type="SAM" id="MobiDB-lite"/>
    </source>
</evidence>
<evidence type="ECO:0000256" key="3">
    <source>
        <dbReference type="SAM" id="SignalP"/>
    </source>
</evidence>
<dbReference type="AlphaFoldDB" id="A0A9Q1K7Q6"/>
<keyword evidence="1" id="KW-0862">Zinc</keyword>
<comment type="caution">
    <text evidence="5">The sequence shown here is derived from an EMBL/GenBank/DDBJ whole genome shotgun (WGS) entry which is preliminary data.</text>
</comment>
<gene>
    <name evidence="5" type="ORF">Cgig2_031436</name>
</gene>
<feature type="chain" id="PRO_5040473806" description="C2H2-type domain-containing protein" evidence="3">
    <location>
        <begin position="27"/>
        <end position="403"/>
    </location>
</feature>
<evidence type="ECO:0000256" key="1">
    <source>
        <dbReference type="PROSITE-ProRule" id="PRU00042"/>
    </source>
</evidence>
<keyword evidence="1" id="KW-0863">Zinc-finger</keyword>
<feature type="domain" description="C2H2-type" evidence="4">
    <location>
        <begin position="150"/>
        <end position="178"/>
    </location>
</feature>
<sequence>MASPSLASRFNTLFFSLLFLLVHVGCFFFCNSQNTPHHHRRKKRKSSYFSPSSLNQFNPQKALSSSWCFLKRVFSHSKRASKASTHARHVSSVTTTSFSSPRSSGQHSIVNVIPISDSDLLRKRRTRSRSDPIEYSISENPFLPLRNDIFPCPSCGEIFQKPNLLEHHQSTKHAVSELRDGDSGKNIVWIIFKSGWTDRENSPKIHRILKIHNSQKILARFEEYRETVKSRAARSSTRHRDERCIADGNELLRFHCTTLVCNLGQNGNSSICNQHYCSACGIIRAGFSPKLDGIATLSSSWRAHVAIPDDVEAEFAFMNVKRAMLVCRVIAGRVGCDPLLSPIEKDGPGFDSLVGRSRVGPGRVRCCQAHGSGHGVGFMMVSRDGHVLHVVVIKDETWLTRHK</sequence>
<dbReference type="SUPFAM" id="SSF56399">
    <property type="entry name" value="ADP-ribosylation"/>
    <property type="match status" value="1"/>
</dbReference>
<protein>
    <recommendedName>
        <fullName evidence="4">C2H2-type domain-containing protein</fullName>
    </recommendedName>
</protein>
<evidence type="ECO:0000313" key="6">
    <source>
        <dbReference type="Proteomes" id="UP001153076"/>
    </source>
</evidence>
<dbReference type="GO" id="GO:0008270">
    <property type="term" value="F:zinc ion binding"/>
    <property type="evidence" value="ECO:0007669"/>
    <property type="project" value="UniProtKB-KW"/>
</dbReference>
<dbReference type="PROSITE" id="PS50157">
    <property type="entry name" value="ZINC_FINGER_C2H2_2"/>
    <property type="match status" value="1"/>
</dbReference>
<evidence type="ECO:0000313" key="5">
    <source>
        <dbReference type="EMBL" id="KAJ8437920.1"/>
    </source>
</evidence>
<dbReference type="PANTHER" id="PTHR31681:SF4">
    <property type="entry name" value="C2H2-LIKE ZINC FINGER PROTEIN"/>
    <property type="match status" value="1"/>
</dbReference>
<keyword evidence="6" id="KW-1185">Reference proteome</keyword>
<feature type="compositionally biased region" description="Low complexity" evidence="2">
    <location>
        <begin position="91"/>
        <end position="104"/>
    </location>
</feature>
<dbReference type="PANTHER" id="PTHR31681">
    <property type="entry name" value="C2H2-LIKE ZINC FINGER PROTEIN"/>
    <property type="match status" value="1"/>
</dbReference>
<name>A0A9Q1K7Q6_9CARY</name>
<organism evidence="5 6">
    <name type="scientific">Carnegiea gigantea</name>
    <dbReference type="NCBI Taxonomy" id="171969"/>
    <lineage>
        <taxon>Eukaryota</taxon>
        <taxon>Viridiplantae</taxon>
        <taxon>Streptophyta</taxon>
        <taxon>Embryophyta</taxon>
        <taxon>Tracheophyta</taxon>
        <taxon>Spermatophyta</taxon>
        <taxon>Magnoliopsida</taxon>
        <taxon>eudicotyledons</taxon>
        <taxon>Gunneridae</taxon>
        <taxon>Pentapetalae</taxon>
        <taxon>Caryophyllales</taxon>
        <taxon>Cactineae</taxon>
        <taxon>Cactaceae</taxon>
        <taxon>Cactoideae</taxon>
        <taxon>Echinocereeae</taxon>
        <taxon>Carnegiea</taxon>
    </lineage>
</organism>
<dbReference type="PROSITE" id="PS00028">
    <property type="entry name" value="ZINC_FINGER_C2H2_1"/>
    <property type="match status" value="1"/>
</dbReference>